<feature type="domain" description="Thioredoxin" evidence="6">
    <location>
        <begin position="203"/>
        <end position="351"/>
    </location>
</feature>
<sequence length="357" mass="38697" precursor="true">MRVFHWFLAAALIFGGHVAAVNAQQIVAEEGDEAANALAELEKKFEVPETKDVAQLLEFIGSIEKIRPTTREELMVIRKKGPLAISTAAKTILEVEKDTKSPAYRKASGIVLTTDAQKALSPDADVAVRDAFIAKVDEFLAGGELGRQELMVAQQIVSGLEYSGNDASVAKAGELYSKWGAKFAESSDEQIARYGKMFVGAGRRLTLVGKPLELKGTQMDGAAFDITSLKGKVVLVDFWATWCGPCRAEHPNIVANYKGYKDKGFEVVAVSLDADRGALEEYVKEHNTGWVNLHEKEAEGKNPATEYYGILGIPCVMLIDKEGKVVSTNARGEKLGALLKDLLGPADPVKAEEPKTE</sequence>
<dbReference type="InterPro" id="IPR017937">
    <property type="entry name" value="Thioredoxin_CS"/>
</dbReference>
<keyword evidence="3" id="KW-1015">Disulfide bond</keyword>
<evidence type="ECO:0000313" key="8">
    <source>
        <dbReference type="Proteomes" id="UP000001887"/>
    </source>
</evidence>
<comment type="subcellular location">
    <subcellularLocation>
        <location evidence="1">Cell envelope</location>
    </subcellularLocation>
</comment>
<feature type="chain" id="PRO_5003036061" evidence="5">
    <location>
        <begin position="24"/>
        <end position="357"/>
    </location>
</feature>
<dbReference type="HOGENOM" id="CLU_775799_0_0_0"/>
<dbReference type="PANTHER" id="PTHR42852">
    <property type="entry name" value="THIOL:DISULFIDE INTERCHANGE PROTEIN DSBE"/>
    <property type="match status" value="1"/>
</dbReference>
<dbReference type="EMBL" id="CP001848">
    <property type="protein sequence ID" value="ADB16156.1"/>
    <property type="molecule type" value="Genomic_DNA"/>
</dbReference>
<dbReference type="InterPro" id="IPR036249">
    <property type="entry name" value="Thioredoxin-like_sf"/>
</dbReference>
<keyword evidence="2" id="KW-0201">Cytochrome c-type biogenesis</keyword>
<keyword evidence="8" id="KW-1185">Reference proteome</keyword>
<dbReference type="Proteomes" id="UP000001887">
    <property type="component" value="Chromosome"/>
</dbReference>
<dbReference type="STRING" id="530564.Psta_1481"/>
<dbReference type="PROSITE" id="PS51352">
    <property type="entry name" value="THIOREDOXIN_2"/>
    <property type="match status" value="1"/>
</dbReference>
<evidence type="ECO:0000256" key="5">
    <source>
        <dbReference type="SAM" id="SignalP"/>
    </source>
</evidence>
<dbReference type="KEGG" id="psl:Psta_1481"/>
<dbReference type="eggNOG" id="COG0526">
    <property type="taxonomic scope" value="Bacteria"/>
</dbReference>
<evidence type="ECO:0000256" key="3">
    <source>
        <dbReference type="ARBA" id="ARBA00023157"/>
    </source>
</evidence>
<name>D2QXH1_PIRSD</name>
<evidence type="ECO:0000256" key="2">
    <source>
        <dbReference type="ARBA" id="ARBA00022748"/>
    </source>
</evidence>
<feature type="signal peptide" evidence="5">
    <location>
        <begin position="1"/>
        <end position="23"/>
    </location>
</feature>
<reference evidence="7 8" key="1">
    <citation type="journal article" date="2009" name="Stand. Genomic Sci.">
        <title>Complete genome sequence of Pirellula staleyi type strain (ATCC 27377).</title>
        <authorList>
            <person name="Clum A."/>
            <person name="Tindall B.J."/>
            <person name="Sikorski J."/>
            <person name="Ivanova N."/>
            <person name="Mavrommatis K."/>
            <person name="Lucas S."/>
            <person name="Glavina del Rio T."/>
            <person name="Nolan M."/>
            <person name="Chen F."/>
            <person name="Tice H."/>
            <person name="Pitluck S."/>
            <person name="Cheng J.F."/>
            <person name="Chertkov O."/>
            <person name="Brettin T."/>
            <person name="Han C."/>
            <person name="Detter J.C."/>
            <person name="Kuske C."/>
            <person name="Bruce D."/>
            <person name="Goodwin L."/>
            <person name="Ovchinikova G."/>
            <person name="Pati A."/>
            <person name="Mikhailova N."/>
            <person name="Chen A."/>
            <person name="Palaniappan K."/>
            <person name="Land M."/>
            <person name="Hauser L."/>
            <person name="Chang Y.J."/>
            <person name="Jeffries C.D."/>
            <person name="Chain P."/>
            <person name="Rohde M."/>
            <person name="Goker M."/>
            <person name="Bristow J."/>
            <person name="Eisen J.A."/>
            <person name="Markowitz V."/>
            <person name="Hugenholtz P."/>
            <person name="Kyrpides N.C."/>
            <person name="Klenk H.P."/>
            <person name="Lapidus A."/>
        </authorList>
    </citation>
    <scope>NUCLEOTIDE SEQUENCE [LARGE SCALE GENOMIC DNA]</scope>
    <source>
        <strain evidence="8">ATCC 27377 / DSM 6068 / ICPB 4128</strain>
    </source>
</reference>
<dbReference type="PANTHER" id="PTHR42852:SF6">
    <property type="entry name" value="THIOL:DISULFIDE INTERCHANGE PROTEIN DSBE"/>
    <property type="match status" value="1"/>
</dbReference>
<evidence type="ECO:0000256" key="4">
    <source>
        <dbReference type="ARBA" id="ARBA00023284"/>
    </source>
</evidence>
<protein>
    <submittedName>
        <fullName evidence="7">Redoxin domain protein</fullName>
    </submittedName>
</protein>
<dbReference type="GO" id="GO:0017004">
    <property type="term" value="P:cytochrome complex assembly"/>
    <property type="evidence" value="ECO:0007669"/>
    <property type="project" value="UniProtKB-KW"/>
</dbReference>
<accession>D2QXH1</accession>
<evidence type="ECO:0000259" key="6">
    <source>
        <dbReference type="PROSITE" id="PS51352"/>
    </source>
</evidence>
<dbReference type="InterPro" id="IPR013766">
    <property type="entry name" value="Thioredoxin_domain"/>
</dbReference>
<evidence type="ECO:0000313" key="7">
    <source>
        <dbReference type="EMBL" id="ADB16156.1"/>
    </source>
</evidence>
<dbReference type="Gene3D" id="3.40.30.10">
    <property type="entry name" value="Glutaredoxin"/>
    <property type="match status" value="1"/>
</dbReference>
<dbReference type="InterPro" id="IPR050553">
    <property type="entry name" value="Thioredoxin_ResA/DsbE_sf"/>
</dbReference>
<dbReference type="GO" id="GO:0030313">
    <property type="term" value="C:cell envelope"/>
    <property type="evidence" value="ECO:0007669"/>
    <property type="project" value="UniProtKB-SubCell"/>
</dbReference>
<dbReference type="Pfam" id="PF08534">
    <property type="entry name" value="Redoxin"/>
    <property type="match status" value="1"/>
</dbReference>
<proteinExistence type="predicted"/>
<keyword evidence="4" id="KW-0676">Redox-active center</keyword>
<dbReference type="PROSITE" id="PS00194">
    <property type="entry name" value="THIOREDOXIN_1"/>
    <property type="match status" value="1"/>
</dbReference>
<evidence type="ECO:0000256" key="1">
    <source>
        <dbReference type="ARBA" id="ARBA00004196"/>
    </source>
</evidence>
<dbReference type="SUPFAM" id="SSF52833">
    <property type="entry name" value="Thioredoxin-like"/>
    <property type="match status" value="1"/>
</dbReference>
<dbReference type="OrthoDB" id="252709at2"/>
<keyword evidence="5" id="KW-0732">Signal</keyword>
<dbReference type="CDD" id="cd02966">
    <property type="entry name" value="TlpA_like_family"/>
    <property type="match status" value="1"/>
</dbReference>
<dbReference type="AlphaFoldDB" id="D2QXH1"/>
<organism evidence="7 8">
    <name type="scientific">Pirellula staleyi (strain ATCC 27377 / DSM 6068 / ICPB 4128)</name>
    <name type="common">Pirella staleyi</name>
    <dbReference type="NCBI Taxonomy" id="530564"/>
    <lineage>
        <taxon>Bacteria</taxon>
        <taxon>Pseudomonadati</taxon>
        <taxon>Planctomycetota</taxon>
        <taxon>Planctomycetia</taxon>
        <taxon>Pirellulales</taxon>
        <taxon>Pirellulaceae</taxon>
        <taxon>Pirellula</taxon>
    </lineage>
</organism>
<gene>
    <name evidence="7" type="ordered locus">Psta_1481</name>
</gene>
<dbReference type="InterPro" id="IPR013740">
    <property type="entry name" value="Redoxin"/>
</dbReference>